<evidence type="ECO:0000313" key="8">
    <source>
        <dbReference type="Proteomes" id="UP001054945"/>
    </source>
</evidence>
<evidence type="ECO:0000256" key="2">
    <source>
        <dbReference type="ARBA" id="ARBA00022692"/>
    </source>
</evidence>
<name>A0AAV4S3G2_CAEEX</name>
<dbReference type="PANTHER" id="PTHR21041:SF9">
    <property type="entry name" value="DENDRITIC CELL-SPECIFIC TRANSMEMBRANE PROTEIN-LIKE DOMAIN-CONTAINING PROTEIN"/>
    <property type="match status" value="1"/>
</dbReference>
<proteinExistence type="predicted"/>
<organism evidence="7 8">
    <name type="scientific">Caerostris extrusa</name>
    <name type="common">Bark spider</name>
    <name type="synonym">Caerostris bankana</name>
    <dbReference type="NCBI Taxonomy" id="172846"/>
    <lineage>
        <taxon>Eukaryota</taxon>
        <taxon>Metazoa</taxon>
        <taxon>Ecdysozoa</taxon>
        <taxon>Arthropoda</taxon>
        <taxon>Chelicerata</taxon>
        <taxon>Arachnida</taxon>
        <taxon>Araneae</taxon>
        <taxon>Araneomorphae</taxon>
        <taxon>Entelegynae</taxon>
        <taxon>Araneoidea</taxon>
        <taxon>Araneidae</taxon>
        <taxon>Caerostris</taxon>
    </lineage>
</organism>
<dbReference type="AlphaFoldDB" id="A0AAV4S3G2"/>
<evidence type="ECO:0000313" key="7">
    <source>
        <dbReference type="EMBL" id="GIY28665.1"/>
    </source>
</evidence>
<dbReference type="PANTHER" id="PTHR21041">
    <property type="entry name" value="DENDRITIC CELL-SPECIFIC TRANSMEMBRANE PROTEIN"/>
    <property type="match status" value="1"/>
</dbReference>
<evidence type="ECO:0000259" key="6">
    <source>
        <dbReference type="Pfam" id="PF07782"/>
    </source>
</evidence>
<comment type="subcellular location">
    <subcellularLocation>
        <location evidence="1">Membrane</location>
        <topology evidence="1">Multi-pass membrane protein</topology>
    </subcellularLocation>
</comment>
<dbReference type="EMBL" id="BPLR01008975">
    <property type="protein sequence ID" value="GIY28665.1"/>
    <property type="molecule type" value="Genomic_DNA"/>
</dbReference>
<accession>A0AAV4S3G2</accession>
<keyword evidence="3 5" id="KW-1133">Transmembrane helix</keyword>
<dbReference type="InterPro" id="IPR051856">
    <property type="entry name" value="CSR-E3_Ligase_Protein"/>
</dbReference>
<feature type="transmembrane region" description="Helical" evidence="5">
    <location>
        <begin position="156"/>
        <end position="177"/>
    </location>
</feature>
<evidence type="ECO:0000256" key="5">
    <source>
        <dbReference type="SAM" id="Phobius"/>
    </source>
</evidence>
<dbReference type="Pfam" id="PF07782">
    <property type="entry name" value="DC_STAMP"/>
    <property type="match status" value="1"/>
</dbReference>
<protein>
    <submittedName>
        <fullName evidence="7">DC-STAMP domain-containing protein 2</fullName>
    </submittedName>
</protein>
<keyword evidence="4 5" id="KW-0472">Membrane</keyword>
<keyword evidence="2 5" id="KW-0812">Transmembrane</keyword>
<evidence type="ECO:0000256" key="4">
    <source>
        <dbReference type="ARBA" id="ARBA00023136"/>
    </source>
</evidence>
<reference evidence="7 8" key="1">
    <citation type="submission" date="2021-06" db="EMBL/GenBank/DDBJ databases">
        <title>Caerostris extrusa draft genome.</title>
        <authorList>
            <person name="Kono N."/>
            <person name="Arakawa K."/>
        </authorList>
    </citation>
    <scope>NUCLEOTIDE SEQUENCE [LARGE SCALE GENOMIC DNA]</scope>
</reference>
<sequence>MEVCLSAIIDVMRDILKALKEFARMMKEAFIAIRDLFLEIINAIKAIFQWLKSIVSVCSSKYGSPYERCGKAFDDAIADCEVKMGAFKFLCSIVTAVKFVCEIAREFKSFARHMYNEFYVNVTFFCALYNFSLEQSKSFEDIRGDIQDEIRKRTDWFIAIIDWTNLTMAFFFAMLLFKSYVYRIRYLTADHFDNVYISHYLRDIDERRSMMGKETILPLTHREPRRYVRTFSPRMAASEKQAHGGRITSAAVWPAGWHNHATGLLTARAAQDDELLRKTGVQRTAAHRHPDPVYPEFDFTQCLPTPVPLNLDKYRTIARWGRSSANDTEQIVRVPAWYGCDKFIDLNVLR</sequence>
<dbReference type="InterPro" id="IPR012858">
    <property type="entry name" value="DC_STAMP-like"/>
</dbReference>
<gene>
    <name evidence="7" type="primary">DCST2_1</name>
    <name evidence="7" type="ORF">CEXT_762551</name>
</gene>
<feature type="domain" description="Dendritic cell-specific transmembrane protein-like" evidence="6">
    <location>
        <begin position="192"/>
        <end position="243"/>
    </location>
</feature>
<dbReference type="Pfam" id="PF26039">
    <property type="entry name" value="Dcst2"/>
    <property type="match status" value="1"/>
</dbReference>
<evidence type="ECO:0000256" key="3">
    <source>
        <dbReference type="ARBA" id="ARBA00022989"/>
    </source>
</evidence>
<keyword evidence="8" id="KW-1185">Reference proteome</keyword>
<comment type="caution">
    <text evidence="7">The sequence shown here is derived from an EMBL/GenBank/DDBJ whole genome shotgun (WGS) entry which is preliminary data.</text>
</comment>
<dbReference type="Proteomes" id="UP001054945">
    <property type="component" value="Unassembled WGS sequence"/>
</dbReference>
<dbReference type="GO" id="GO:0016020">
    <property type="term" value="C:membrane"/>
    <property type="evidence" value="ECO:0007669"/>
    <property type="project" value="UniProtKB-SubCell"/>
</dbReference>
<evidence type="ECO:0000256" key="1">
    <source>
        <dbReference type="ARBA" id="ARBA00004141"/>
    </source>
</evidence>